<dbReference type="PANTHER" id="PTHR30451">
    <property type="entry name" value="OUTER MEMBRANE USHER PROTEIN"/>
    <property type="match status" value="1"/>
</dbReference>
<dbReference type="GO" id="GO:0015473">
    <property type="term" value="F:fimbrial usher porin activity"/>
    <property type="evidence" value="ECO:0007669"/>
    <property type="project" value="InterPro"/>
</dbReference>
<dbReference type="HOGENOM" id="CLU_009120_6_0_5"/>
<dbReference type="Proteomes" id="UP000004386">
    <property type="component" value="Unassembled WGS sequence"/>
</dbReference>
<dbReference type="GO" id="GO:0009297">
    <property type="term" value="P:pilus assembly"/>
    <property type="evidence" value="ECO:0007669"/>
    <property type="project" value="InterPro"/>
</dbReference>
<evidence type="ECO:0000313" key="3">
    <source>
        <dbReference type="EMBL" id="EEQ94005.1"/>
    </source>
</evidence>
<dbReference type="GO" id="GO:0009279">
    <property type="term" value="C:cell outer membrane"/>
    <property type="evidence" value="ECO:0007669"/>
    <property type="project" value="TreeGrafter"/>
</dbReference>
<organism evidence="3 4">
    <name type="scientific">Brucella intermedia LMG 3301</name>
    <dbReference type="NCBI Taxonomy" id="641118"/>
    <lineage>
        <taxon>Bacteria</taxon>
        <taxon>Pseudomonadati</taxon>
        <taxon>Pseudomonadota</taxon>
        <taxon>Alphaproteobacteria</taxon>
        <taxon>Hyphomicrobiales</taxon>
        <taxon>Brucellaceae</taxon>
        <taxon>Brucella/Ochrobactrum group</taxon>
        <taxon>Brucella</taxon>
    </lineage>
</organism>
<dbReference type="Gene3D" id="2.60.40.2070">
    <property type="match status" value="1"/>
</dbReference>
<name>C4WNS8_9HYPH</name>
<evidence type="ECO:0000256" key="1">
    <source>
        <dbReference type="SAM" id="SignalP"/>
    </source>
</evidence>
<keyword evidence="1" id="KW-0732">Signal</keyword>
<feature type="signal peptide" evidence="1">
    <location>
        <begin position="1"/>
        <end position="31"/>
    </location>
</feature>
<dbReference type="Pfam" id="PF13953">
    <property type="entry name" value="PapC_C"/>
    <property type="match status" value="1"/>
</dbReference>
<feature type="domain" description="PapC-like C-terminal" evidence="2">
    <location>
        <begin position="727"/>
        <end position="787"/>
    </location>
</feature>
<dbReference type="Pfam" id="PF00577">
    <property type="entry name" value="Usher"/>
    <property type="match status" value="1"/>
</dbReference>
<sequence length="802" mass="85316">MPLTSQSLSRATRLVMTLWCLLSASTRVAQAEEAAPANPSTQTFMLGVVINDQPTDAIAAFKRLPNGRFVVTPGDLETAGIKSKIGKLGPDGLIDLDTLVGVTWRYDEPRQLILFTAPDAARVPKRIDIGSTAKPIDFSRVRSNLGFVLNYTLYGATGWGGGSHKAFSGSFDARLLTPYGVTSTSALGKFDAFVDKTSEFSNGLTRLDSSWRYTDPKRALVYQAGDSISGSLPWSSSWRFGGIQLKRNFAIRPDLVTSPVPNLSGSASLPSSLDLYLNNIKVFSGNVPAGPFDFRGLPFINGNGDASIVMRDALGREIRTRYAYYYGPNMVGKGIFDFSTELGFPRLGYGENSFEYDQNLAGSASVRYGLTDWLTIEGHFEATRGLVNGGAGFITSLGSFGSFSASLAVSRYSGAGGVENGGKATATFQTGYNGYSFYADTSRSFGDYNDIGLVVDRLHGAKTPVSVRARSIDNVGISFPLFFDPSSLGINFSRVRGAGKGDDASLLSVSWSRTVFEKASLYATAYTDFEKRKNYGFFVGFSIPIGDNMTASVSADSDGVDTTLTKSARLGEDPIAWSLRDRENLRGGGNRSATVDYRSSFGEFSGSVDQAGDMGRITATADGALIIAGGGIFFVNQVSDSFAVVKGGGPNAPVSLNGRHVTNTNSSGHAVVSDLQSYQNNTVTIDPTNLAVDLQPESTQAIVVPADRSGVVIDFGTKRMSAATVILTNAEGKPLPMGAEVLQDGTGQPAVMGYDGRVWLTDLSPKNNLTVTLPEGLGTCHASFDYKPVPGSIPEIGGVICK</sequence>
<proteinExistence type="predicted"/>
<dbReference type="InterPro" id="IPR042186">
    <property type="entry name" value="FimD_plug_dom"/>
</dbReference>
<dbReference type="InterPro" id="IPR000015">
    <property type="entry name" value="Fimb_usher"/>
</dbReference>
<reference evidence="3 4" key="1">
    <citation type="submission" date="2009-05" db="EMBL/GenBank/DDBJ databases">
        <authorList>
            <person name="Setubal J.C."/>
            <person name="Boyle S."/>
            <person name="Crasta O.R."/>
            <person name="Gillespie J.J."/>
            <person name="Kenyon R.W."/>
            <person name="Lu J."/>
            <person name="Mane S."/>
            <person name="Nagrani S."/>
            <person name="Shallom J.M."/>
            <person name="Shallom S."/>
            <person name="Shukla M."/>
            <person name="Snyder E.E."/>
            <person name="Sobral B.W."/>
            <person name="Wattam A.R."/>
            <person name="Will R."/>
            <person name="Williams K."/>
            <person name="Yoo H."/>
            <person name="Munk C."/>
            <person name="Tapia R."/>
            <person name="Green L."/>
            <person name="Rogers Y."/>
            <person name="Detter J.C."/>
            <person name="Bruce D."/>
            <person name="Brettin T.S."/>
            <person name="Tsolis R."/>
        </authorList>
    </citation>
    <scope>NUCLEOTIDE SEQUENCE [LARGE SCALE GENOMIC DNA]</scope>
    <source>
        <strain evidence="3 4">LMG 3301</strain>
    </source>
</reference>
<dbReference type="Gene3D" id="2.60.40.3110">
    <property type="match status" value="1"/>
</dbReference>
<dbReference type="EMBL" id="ACQA01000002">
    <property type="protein sequence ID" value="EEQ94005.1"/>
    <property type="molecule type" value="Genomic_DNA"/>
</dbReference>
<dbReference type="PANTHER" id="PTHR30451:SF5">
    <property type="entry name" value="SLR0019 PROTEIN"/>
    <property type="match status" value="1"/>
</dbReference>
<dbReference type="InterPro" id="IPR043142">
    <property type="entry name" value="PapC-like_C_sf"/>
</dbReference>
<feature type="chain" id="PRO_5002943212" description="PapC-like C-terminal domain-containing protein" evidence="1">
    <location>
        <begin position="32"/>
        <end position="802"/>
    </location>
</feature>
<protein>
    <recommendedName>
        <fullName evidence="2">PapC-like C-terminal domain-containing protein</fullName>
    </recommendedName>
</protein>
<evidence type="ECO:0000313" key="4">
    <source>
        <dbReference type="Proteomes" id="UP000004386"/>
    </source>
</evidence>
<accession>C4WNS8</accession>
<evidence type="ECO:0000259" key="2">
    <source>
        <dbReference type="Pfam" id="PF13953"/>
    </source>
</evidence>
<gene>
    <name evidence="3" type="ORF">OINT_2001205</name>
</gene>
<comment type="caution">
    <text evidence="3">The sequence shown here is derived from an EMBL/GenBank/DDBJ whole genome shotgun (WGS) entry which is preliminary data.</text>
</comment>
<dbReference type="Gene3D" id="2.60.40.2610">
    <property type="entry name" value="Outer membrane usher protein FimD, plug domain"/>
    <property type="match status" value="1"/>
</dbReference>
<dbReference type="InterPro" id="IPR025949">
    <property type="entry name" value="PapC-like_C"/>
</dbReference>
<dbReference type="AlphaFoldDB" id="C4WNS8"/>